<proteinExistence type="predicted"/>
<accession>A0A8J3TMN3</accession>
<dbReference type="RefSeq" id="WP_377342372.1">
    <property type="nucleotide sequence ID" value="NZ_JBHTHH010000002.1"/>
</dbReference>
<gene>
    <name evidence="1" type="ORF">Pmi06nite_07860</name>
</gene>
<keyword evidence="2" id="KW-1185">Reference proteome</keyword>
<protein>
    <submittedName>
        <fullName evidence="1">Uncharacterized protein</fullName>
    </submittedName>
</protein>
<dbReference type="Proteomes" id="UP000650628">
    <property type="component" value="Unassembled WGS sequence"/>
</dbReference>
<sequence>MLGLSGLVRLRGLLVVVAVAIPLALTGCDSDDGPTAAQAGQTLKNHILQLLKERDARDVTITDPGGQNIPCGDGKAKQTFAATGRGFPQTEPDDQIGALVGALKRVAQYEIVDPGGSGKPVRMRNTTTRTSLVLGSPANGLYSVSGETQCLMAV</sequence>
<organism evidence="1 2">
    <name type="scientific">Planotetraspora mira</name>
    <dbReference type="NCBI Taxonomy" id="58121"/>
    <lineage>
        <taxon>Bacteria</taxon>
        <taxon>Bacillati</taxon>
        <taxon>Actinomycetota</taxon>
        <taxon>Actinomycetes</taxon>
        <taxon>Streptosporangiales</taxon>
        <taxon>Streptosporangiaceae</taxon>
        <taxon>Planotetraspora</taxon>
    </lineage>
</organism>
<evidence type="ECO:0000313" key="1">
    <source>
        <dbReference type="EMBL" id="GII27344.1"/>
    </source>
</evidence>
<evidence type="ECO:0000313" key="2">
    <source>
        <dbReference type="Proteomes" id="UP000650628"/>
    </source>
</evidence>
<name>A0A8J3TMN3_9ACTN</name>
<dbReference type="EMBL" id="BOOO01000004">
    <property type="protein sequence ID" value="GII27344.1"/>
    <property type="molecule type" value="Genomic_DNA"/>
</dbReference>
<reference evidence="1 2" key="1">
    <citation type="submission" date="2021-01" db="EMBL/GenBank/DDBJ databases">
        <title>Whole genome shotgun sequence of Planotetraspora mira NBRC 15435.</title>
        <authorList>
            <person name="Komaki H."/>
            <person name="Tamura T."/>
        </authorList>
    </citation>
    <scope>NUCLEOTIDE SEQUENCE [LARGE SCALE GENOMIC DNA]</scope>
    <source>
        <strain evidence="1 2">NBRC 15435</strain>
    </source>
</reference>
<comment type="caution">
    <text evidence="1">The sequence shown here is derived from an EMBL/GenBank/DDBJ whole genome shotgun (WGS) entry which is preliminary data.</text>
</comment>
<dbReference type="AlphaFoldDB" id="A0A8J3TMN3"/>